<name>A0ABY7SQ11_9RHOB</name>
<keyword evidence="5" id="KW-1185">Reference proteome</keyword>
<keyword evidence="2 3" id="KW-0472">Membrane</keyword>
<evidence type="ECO:0000256" key="2">
    <source>
        <dbReference type="PIRNR" id="PIRNR016661"/>
    </source>
</evidence>
<feature type="transmembrane region" description="Helical" evidence="3">
    <location>
        <begin position="26"/>
        <end position="44"/>
    </location>
</feature>
<keyword evidence="2" id="KW-0813">Transport</keyword>
<dbReference type="Pfam" id="PF02632">
    <property type="entry name" value="BioY"/>
    <property type="match status" value="1"/>
</dbReference>
<evidence type="ECO:0000313" key="5">
    <source>
        <dbReference type="Proteomes" id="UP001219349"/>
    </source>
</evidence>
<feature type="transmembrane region" description="Helical" evidence="3">
    <location>
        <begin position="135"/>
        <end position="159"/>
    </location>
</feature>
<dbReference type="PANTHER" id="PTHR34295">
    <property type="entry name" value="BIOTIN TRANSPORTER BIOY"/>
    <property type="match status" value="1"/>
</dbReference>
<proteinExistence type="inferred from homology"/>
<dbReference type="EMBL" id="CP067136">
    <property type="protein sequence ID" value="WCR08517.1"/>
    <property type="molecule type" value="Genomic_DNA"/>
</dbReference>
<protein>
    <recommendedName>
        <fullName evidence="2">Biotin transporter</fullName>
    </recommendedName>
</protein>
<dbReference type="Gene3D" id="1.10.1760.20">
    <property type="match status" value="1"/>
</dbReference>
<keyword evidence="3" id="KW-0812">Transmembrane</keyword>
<feature type="transmembrane region" description="Helical" evidence="3">
    <location>
        <begin position="56"/>
        <end position="78"/>
    </location>
</feature>
<dbReference type="InterPro" id="IPR003784">
    <property type="entry name" value="BioY"/>
</dbReference>
<comment type="subcellular location">
    <subcellularLocation>
        <location evidence="2">Cell membrane</location>
        <topology evidence="2">Multi-pass membrane protein</topology>
    </subcellularLocation>
</comment>
<organism evidence="4 5">
    <name type="scientific">Paracoccus fistulariae</name>
    <dbReference type="NCBI Taxonomy" id="658446"/>
    <lineage>
        <taxon>Bacteria</taxon>
        <taxon>Pseudomonadati</taxon>
        <taxon>Pseudomonadota</taxon>
        <taxon>Alphaproteobacteria</taxon>
        <taxon>Rhodobacterales</taxon>
        <taxon>Paracoccaceae</taxon>
        <taxon>Paracoccus</taxon>
    </lineage>
</organism>
<evidence type="ECO:0000256" key="3">
    <source>
        <dbReference type="SAM" id="Phobius"/>
    </source>
</evidence>
<comment type="similarity">
    <text evidence="1 2">Belongs to the BioY family.</text>
</comment>
<dbReference type="PIRSF" id="PIRSF016661">
    <property type="entry name" value="BioY"/>
    <property type="match status" value="1"/>
</dbReference>
<feature type="transmembrane region" description="Helical" evidence="3">
    <location>
        <begin position="98"/>
        <end position="123"/>
    </location>
</feature>
<accession>A0ABY7SQ11</accession>
<dbReference type="RefSeq" id="WP_271883407.1">
    <property type="nucleotide sequence ID" value="NZ_CP067136.1"/>
</dbReference>
<dbReference type="PANTHER" id="PTHR34295:SF1">
    <property type="entry name" value="BIOTIN TRANSPORTER BIOY"/>
    <property type="match status" value="1"/>
</dbReference>
<reference evidence="4 5" key="1">
    <citation type="submission" date="2021-01" db="EMBL/GenBank/DDBJ databases">
        <title>Biogeographic distribution of Paracoccus.</title>
        <authorList>
            <person name="Hollensteiner J."/>
            <person name="Leineberger J."/>
            <person name="Brinkhoff T."/>
            <person name="Daniel R."/>
        </authorList>
    </citation>
    <scope>NUCLEOTIDE SEQUENCE [LARGE SCALE GENOMIC DNA]</scope>
    <source>
        <strain evidence="4 5">KCTC 22803</strain>
    </source>
</reference>
<dbReference type="Proteomes" id="UP001219349">
    <property type="component" value="Chromosome"/>
</dbReference>
<feature type="transmembrane region" description="Helical" evidence="3">
    <location>
        <begin position="171"/>
        <end position="190"/>
    </location>
</feature>
<gene>
    <name evidence="4" type="ORF">JHX87_06805</name>
</gene>
<sequence>MTIRATHSATLADRLWRGDQALPRKVILAIAGSLALWASAKLQVPFYPVPMTMQTFVVLVIGMAYGWRLGAATVLLYLAEGVAGLPVFAGTPEKGIGLAYMVGPTGGYLLGFVLSAALVGWLAQRGWGRNLATTFAAMALGTAMILGIGVLWLGAVLGWDKPILEFGLYPFLPGAAFKIALAAVVLPLAWRAAAGPDRT</sequence>
<keyword evidence="3" id="KW-1133">Transmembrane helix</keyword>
<evidence type="ECO:0000313" key="4">
    <source>
        <dbReference type="EMBL" id="WCR08517.1"/>
    </source>
</evidence>
<evidence type="ECO:0000256" key="1">
    <source>
        <dbReference type="ARBA" id="ARBA00010692"/>
    </source>
</evidence>
<keyword evidence="2" id="KW-1003">Cell membrane</keyword>